<organism evidence="3 4">
    <name type="scientific">Kibdelosporangium aridum</name>
    <dbReference type="NCBI Taxonomy" id="2030"/>
    <lineage>
        <taxon>Bacteria</taxon>
        <taxon>Bacillati</taxon>
        <taxon>Actinomycetota</taxon>
        <taxon>Actinomycetes</taxon>
        <taxon>Pseudonocardiales</taxon>
        <taxon>Pseudonocardiaceae</taxon>
        <taxon>Kibdelosporangium</taxon>
    </lineage>
</organism>
<dbReference type="EMBL" id="FWXV01000034">
    <property type="protein sequence ID" value="SMD27647.1"/>
    <property type="molecule type" value="Genomic_DNA"/>
</dbReference>
<proteinExistence type="predicted"/>
<dbReference type="AlphaFoldDB" id="A0A1Y5YA18"/>
<dbReference type="PANTHER" id="PTHR46825">
    <property type="entry name" value="D-ALANYL-D-ALANINE-CARBOXYPEPTIDASE/ENDOPEPTIDASE AMPH"/>
    <property type="match status" value="1"/>
</dbReference>
<sequence>MRNHTSKSKVSVVVMTLTAAALLNGVTGTQASASDSTPRDNPLQQRLNTLVHEDKFPGVVAAVQERDGRTRHYTAGVGNLARKTPVPRNGQVRMGSNTKMFTAVVVLQLVGEGKLSLEDTVDKYLPNVVRAEGIDGRTITIRQLLQHTSGLADYDQKLMSDLFAALHRYYEPRELVDVALGEKPDAAHGQWSYSNTNFILAGLVVQKVTGRPIGEEITNRVITRIGLRDTYWPGVGEQAIRGRHPHGYLAMKRGDAWTDVSESETSAAWAAGALVGTPADLNTFMTALITGKLLNPEQLTEMQKTIPSPEFDLTGQARYGLGLATFALSCGGFSWTHGGLAVGYSTYNAVTPDGKAATIGITSLPRDITDLQHMQAALDTALCT</sequence>
<feature type="signal peptide" evidence="1">
    <location>
        <begin position="1"/>
        <end position="33"/>
    </location>
</feature>
<feature type="domain" description="Beta-lactamase-related" evidence="2">
    <location>
        <begin position="44"/>
        <end position="365"/>
    </location>
</feature>
<dbReference type="InterPro" id="IPR001466">
    <property type="entry name" value="Beta-lactam-related"/>
</dbReference>
<keyword evidence="3" id="KW-0378">Hydrolase</keyword>
<accession>A0A1Y5YA18</accession>
<evidence type="ECO:0000256" key="1">
    <source>
        <dbReference type="SAM" id="SignalP"/>
    </source>
</evidence>
<dbReference type="Pfam" id="PF00144">
    <property type="entry name" value="Beta-lactamase"/>
    <property type="match status" value="1"/>
</dbReference>
<protein>
    <submittedName>
        <fullName evidence="3">D-alanyl-D-alanine carboxypeptidase</fullName>
    </submittedName>
</protein>
<evidence type="ECO:0000313" key="4">
    <source>
        <dbReference type="Proteomes" id="UP000192674"/>
    </source>
</evidence>
<reference evidence="3 4" key="1">
    <citation type="submission" date="2017-04" db="EMBL/GenBank/DDBJ databases">
        <authorList>
            <person name="Afonso C.L."/>
            <person name="Miller P.J."/>
            <person name="Scott M.A."/>
            <person name="Spackman E."/>
            <person name="Goraichik I."/>
            <person name="Dimitrov K.M."/>
            <person name="Suarez D.L."/>
            <person name="Swayne D.E."/>
        </authorList>
    </citation>
    <scope>NUCLEOTIDE SEQUENCE [LARGE SCALE GENOMIC DNA]</scope>
    <source>
        <strain evidence="3 4">DSM 43828</strain>
    </source>
</reference>
<dbReference type="SUPFAM" id="SSF56601">
    <property type="entry name" value="beta-lactamase/transpeptidase-like"/>
    <property type="match status" value="1"/>
</dbReference>
<dbReference type="InterPro" id="IPR012338">
    <property type="entry name" value="Beta-lactam/transpept-like"/>
</dbReference>
<dbReference type="Gene3D" id="3.40.710.10">
    <property type="entry name" value="DD-peptidase/beta-lactamase superfamily"/>
    <property type="match status" value="1"/>
</dbReference>
<dbReference type="InterPro" id="IPR050491">
    <property type="entry name" value="AmpC-like"/>
</dbReference>
<dbReference type="Proteomes" id="UP000192674">
    <property type="component" value="Unassembled WGS sequence"/>
</dbReference>
<keyword evidence="1" id="KW-0732">Signal</keyword>
<name>A0A1Y5YA18_KIBAR</name>
<evidence type="ECO:0000313" key="3">
    <source>
        <dbReference type="EMBL" id="SMD27647.1"/>
    </source>
</evidence>
<keyword evidence="3" id="KW-0121">Carboxypeptidase</keyword>
<feature type="chain" id="PRO_5013074154" evidence="1">
    <location>
        <begin position="34"/>
        <end position="384"/>
    </location>
</feature>
<evidence type="ECO:0000259" key="2">
    <source>
        <dbReference type="Pfam" id="PF00144"/>
    </source>
</evidence>
<gene>
    <name evidence="3" type="ORF">SAMN05661093_11257</name>
</gene>
<dbReference type="GO" id="GO:0004180">
    <property type="term" value="F:carboxypeptidase activity"/>
    <property type="evidence" value="ECO:0007669"/>
    <property type="project" value="UniProtKB-KW"/>
</dbReference>
<keyword evidence="3" id="KW-0645">Protease</keyword>
<dbReference type="PANTHER" id="PTHR46825:SF7">
    <property type="entry name" value="D-ALANYL-D-ALANINE CARBOXYPEPTIDASE"/>
    <property type="match status" value="1"/>
</dbReference>
<keyword evidence="4" id="KW-1185">Reference proteome</keyword>